<accession>A0ABP8KSD2</accession>
<name>A0ABP8KSD2_9BACT</name>
<reference evidence="2" key="1">
    <citation type="journal article" date="2019" name="Int. J. Syst. Evol. Microbiol.">
        <title>The Global Catalogue of Microorganisms (GCM) 10K type strain sequencing project: providing services to taxonomists for standard genome sequencing and annotation.</title>
        <authorList>
            <consortium name="The Broad Institute Genomics Platform"/>
            <consortium name="The Broad Institute Genome Sequencing Center for Infectious Disease"/>
            <person name="Wu L."/>
            <person name="Ma J."/>
        </authorList>
    </citation>
    <scope>NUCLEOTIDE SEQUENCE [LARGE SCALE GENOMIC DNA]</scope>
    <source>
        <strain evidence="2">JCM 17925</strain>
    </source>
</reference>
<keyword evidence="2" id="KW-1185">Reference proteome</keyword>
<dbReference type="RefSeq" id="WP_345269895.1">
    <property type="nucleotide sequence ID" value="NZ_BAABHB010000010.1"/>
</dbReference>
<sequence length="85" mass="9426">MEATFVAKPSELKAQLLEKIESLFADSDAPVTITIKQAEVTPSPDQRTIYLVMEAIRKRTEVVPVSLPPGMDINDIIDEVNDVDQ</sequence>
<protein>
    <submittedName>
        <fullName evidence="1">Uncharacterized protein</fullName>
    </submittedName>
</protein>
<evidence type="ECO:0000313" key="2">
    <source>
        <dbReference type="Proteomes" id="UP001500936"/>
    </source>
</evidence>
<dbReference type="EMBL" id="BAABHB010000010">
    <property type="protein sequence ID" value="GAA4413374.1"/>
    <property type="molecule type" value="Genomic_DNA"/>
</dbReference>
<evidence type="ECO:0000313" key="1">
    <source>
        <dbReference type="EMBL" id="GAA4413374.1"/>
    </source>
</evidence>
<gene>
    <name evidence="1" type="ORF">GCM10023187_41580</name>
</gene>
<comment type="caution">
    <text evidence="1">The sequence shown here is derived from an EMBL/GenBank/DDBJ whole genome shotgun (WGS) entry which is preliminary data.</text>
</comment>
<organism evidence="1 2">
    <name type="scientific">Nibrella viscosa</name>
    <dbReference type="NCBI Taxonomy" id="1084524"/>
    <lineage>
        <taxon>Bacteria</taxon>
        <taxon>Pseudomonadati</taxon>
        <taxon>Bacteroidota</taxon>
        <taxon>Cytophagia</taxon>
        <taxon>Cytophagales</taxon>
        <taxon>Spirosomataceae</taxon>
        <taxon>Nibrella</taxon>
    </lineage>
</organism>
<dbReference type="Proteomes" id="UP001500936">
    <property type="component" value="Unassembled WGS sequence"/>
</dbReference>
<proteinExistence type="predicted"/>